<feature type="region of interest" description="Disordered" evidence="1">
    <location>
        <begin position="23"/>
        <end position="94"/>
    </location>
</feature>
<evidence type="ECO:0000313" key="2">
    <source>
        <dbReference type="EMBL" id="CAA9563734.1"/>
    </source>
</evidence>
<dbReference type="EMBL" id="CADCWE010000257">
    <property type="protein sequence ID" value="CAA9563734.1"/>
    <property type="molecule type" value="Genomic_DNA"/>
</dbReference>
<dbReference type="AlphaFoldDB" id="A0A6J4V0S0"/>
<accession>A0A6J4V0S0</accession>
<protein>
    <submittedName>
        <fullName evidence="2">Uncharacterized protein</fullName>
    </submittedName>
</protein>
<organism evidence="2">
    <name type="scientific">uncultured Thermomicrobiales bacterium</name>
    <dbReference type="NCBI Taxonomy" id="1645740"/>
    <lineage>
        <taxon>Bacteria</taxon>
        <taxon>Pseudomonadati</taxon>
        <taxon>Thermomicrobiota</taxon>
        <taxon>Thermomicrobia</taxon>
        <taxon>Thermomicrobiales</taxon>
        <taxon>environmental samples</taxon>
    </lineage>
</organism>
<name>A0A6J4V0S0_9BACT</name>
<evidence type="ECO:0000256" key="1">
    <source>
        <dbReference type="SAM" id="MobiDB-lite"/>
    </source>
</evidence>
<gene>
    <name evidence="2" type="ORF">AVDCRST_MAG73-3962</name>
</gene>
<sequence>MTERPGFDPINVPDFEEALASRDVDQAAASGEITSDQAAEQLQQAARRHAAEHGPDLDTDAEGTVTTGGFGSGQGQSGGGAGRSRAQGQGGEPS</sequence>
<reference evidence="2" key="1">
    <citation type="submission" date="2020-02" db="EMBL/GenBank/DDBJ databases">
        <authorList>
            <person name="Meier V. D."/>
        </authorList>
    </citation>
    <scope>NUCLEOTIDE SEQUENCE</scope>
    <source>
        <strain evidence="2">AVDCRST_MAG73</strain>
    </source>
</reference>
<proteinExistence type="predicted"/>
<feature type="compositionally biased region" description="Gly residues" evidence="1">
    <location>
        <begin position="66"/>
        <end position="94"/>
    </location>
</feature>